<evidence type="ECO:0000256" key="10">
    <source>
        <dbReference type="ARBA" id="ARBA00023180"/>
    </source>
</evidence>
<evidence type="ECO:0000256" key="11">
    <source>
        <dbReference type="SAM" id="Phobius"/>
    </source>
</evidence>
<sequence>MSQYRRNLKQHNLERPSSSKEIQAVLEVLLHTGIYPEAVNSIVYDGFFQEIIDIWRHMKNMLSHNSCFRIAALEKLKDLESLDLSQNKLSGKIPPQLASLTFLEALNLSYDQLEGSLPQSNQFNTFSNDSYKGNPRLCGLHLSRKCDEVGVPMPLPKKDVDSWVDGISVWKIALIGYGSGLVIGLCMGYTVLNEFGNI</sequence>
<dbReference type="PRINTS" id="PR00019">
    <property type="entry name" value="LEURICHRPT"/>
</dbReference>
<evidence type="ECO:0000256" key="6">
    <source>
        <dbReference type="ARBA" id="ARBA00022737"/>
    </source>
</evidence>
<evidence type="ECO:0000256" key="8">
    <source>
        <dbReference type="ARBA" id="ARBA00023136"/>
    </source>
</evidence>
<dbReference type="PANTHER" id="PTHR27004:SF203">
    <property type="entry name" value="LEUCINE-RICH REPEAT-CONTAINING N-TERMINAL PLANT-TYPE DOMAIN-CONTAINING PROTEIN"/>
    <property type="match status" value="1"/>
</dbReference>
<organism evidence="12 13">
    <name type="scientific">Durio zibethinus</name>
    <name type="common">Durian</name>
    <dbReference type="NCBI Taxonomy" id="66656"/>
    <lineage>
        <taxon>Eukaryota</taxon>
        <taxon>Viridiplantae</taxon>
        <taxon>Streptophyta</taxon>
        <taxon>Embryophyta</taxon>
        <taxon>Tracheophyta</taxon>
        <taxon>Spermatophyta</taxon>
        <taxon>Magnoliopsida</taxon>
        <taxon>eudicotyledons</taxon>
        <taxon>Gunneridae</taxon>
        <taxon>Pentapetalae</taxon>
        <taxon>rosids</taxon>
        <taxon>malvids</taxon>
        <taxon>Malvales</taxon>
        <taxon>Malvaceae</taxon>
        <taxon>Helicteroideae</taxon>
        <taxon>Durio</taxon>
    </lineage>
</organism>
<evidence type="ECO:0000256" key="1">
    <source>
        <dbReference type="ARBA" id="ARBA00004251"/>
    </source>
</evidence>
<evidence type="ECO:0000313" key="13">
    <source>
        <dbReference type="RefSeq" id="XP_022734214.1"/>
    </source>
</evidence>
<evidence type="ECO:0000256" key="5">
    <source>
        <dbReference type="ARBA" id="ARBA00022692"/>
    </source>
</evidence>
<reference evidence="13" key="1">
    <citation type="submission" date="2025-08" db="UniProtKB">
        <authorList>
            <consortium name="RefSeq"/>
        </authorList>
    </citation>
    <scope>IDENTIFICATION</scope>
    <source>
        <tissue evidence="13">Fruit stalk</tissue>
    </source>
</reference>
<keyword evidence="12" id="KW-1185">Reference proteome</keyword>
<evidence type="ECO:0000256" key="7">
    <source>
        <dbReference type="ARBA" id="ARBA00022989"/>
    </source>
</evidence>
<dbReference type="GO" id="GO:0005886">
    <property type="term" value="C:plasma membrane"/>
    <property type="evidence" value="ECO:0007669"/>
    <property type="project" value="UniProtKB-SubCell"/>
</dbReference>
<dbReference type="KEGG" id="dzi:111287811"/>
<keyword evidence="9" id="KW-0675">Receptor</keyword>
<dbReference type="Proteomes" id="UP000515121">
    <property type="component" value="Unplaced"/>
</dbReference>
<keyword evidence="7 11" id="KW-1133">Transmembrane helix</keyword>
<dbReference type="PROSITE" id="PS51450">
    <property type="entry name" value="LRR"/>
    <property type="match status" value="1"/>
</dbReference>
<evidence type="ECO:0000256" key="3">
    <source>
        <dbReference type="ARBA" id="ARBA00022475"/>
    </source>
</evidence>
<accession>A0A6P5Y1A2</accession>
<dbReference type="Pfam" id="PF00560">
    <property type="entry name" value="LRR_1"/>
    <property type="match status" value="1"/>
</dbReference>
<keyword evidence="10" id="KW-0325">Glycoprotein</keyword>
<gene>
    <name evidence="13" type="primary">LOC111287811</name>
</gene>
<dbReference type="PANTHER" id="PTHR27004">
    <property type="entry name" value="RECEPTOR-LIKE PROTEIN 12 ISOFORM X1"/>
    <property type="match status" value="1"/>
</dbReference>
<dbReference type="InterPro" id="IPR001611">
    <property type="entry name" value="Leu-rich_rpt"/>
</dbReference>
<dbReference type="Gene3D" id="3.80.10.10">
    <property type="entry name" value="Ribonuclease Inhibitor"/>
    <property type="match status" value="1"/>
</dbReference>
<keyword evidence="5 11" id="KW-0812">Transmembrane</keyword>
<dbReference type="RefSeq" id="XP_022734214.1">
    <property type="nucleotide sequence ID" value="XM_022878479.1"/>
</dbReference>
<evidence type="ECO:0000313" key="12">
    <source>
        <dbReference type="Proteomes" id="UP000515121"/>
    </source>
</evidence>
<dbReference type="AlphaFoldDB" id="A0A6P5Y1A2"/>
<evidence type="ECO:0000256" key="9">
    <source>
        <dbReference type="ARBA" id="ARBA00023170"/>
    </source>
</evidence>
<keyword evidence="4" id="KW-0433">Leucine-rich repeat</keyword>
<evidence type="ECO:0000256" key="2">
    <source>
        <dbReference type="ARBA" id="ARBA00009592"/>
    </source>
</evidence>
<comment type="similarity">
    <text evidence="2">Belongs to the RLP family.</text>
</comment>
<dbReference type="SUPFAM" id="SSF52058">
    <property type="entry name" value="L domain-like"/>
    <property type="match status" value="1"/>
</dbReference>
<dbReference type="GeneID" id="111287811"/>
<keyword evidence="3" id="KW-1003">Cell membrane</keyword>
<keyword evidence="6" id="KW-0677">Repeat</keyword>
<feature type="transmembrane region" description="Helical" evidence="11">
    <location>
        <begin position="172"/>
        <end position="192"/>
    </location>
</feature>
<proteinExistence type="inferred from homology"/>
<dbReference type="InterPro" id="IPR032675">
    <property type="entry name" value="LRR_dom_sf"/>
</dbReference>
<evidence type="ECO:0000256" key="4">
    <source>
        <dbReference type="ARBA" id="ARBA00022614"/>
    </source>
</evidence>
<dbReference type="OrthoDB" id="994806at2759"/>
<keyword evidence="8 11" id="KW-0472">Membrane</keyword>
<protein>
    <submittedName>
        <fullName evidence="13">Receptor-like protein 12</fullName>
    </submittedName>
</protein>
<comment type="subcellular location">
    <subcellularLocation>
        <location evidence="1">Cell membrane</location>
        <topology evidence="1">Single-pass type I membrane protein</topology>
    </subcellularLocation>
</comment>
<name>A0A6P5Y1A2_DURZI</name>